<dbReference type="GO" id="GO:0005524">
    <property type="term" value="F:ATP binding"/>
    <property type="evidence" value="ECO:0007669"/>
    <property type="project" value="UniProtKB-UniRule"/>
</dbReference>
<dbReference type="OrthoDB" id="248923at2759"/>
<organism evidence="13 14">
    <name type="scientific">Tothia fuscella</name>
    <dbReference type="NCBI Taxonomy" id="1048955"/>
    <lineage>
        <taxon>Eukaryota</taxon>
        <taxon>Fungi</taxon>
        <taxon>Dikarya</taxon>
        <taxon>Ascomycota</taxon>
        <taxon>Pezizomycotina</taxon>
        <taxon>Dothideomycetes</taxon>
        <taxon>Pleosporomycetidae</taxon>
        <taxon>Venturiales</taxon>
        <taxon>Cylindrosympodiaceae</taxon>
        <taxon>Tothia</taxon>
    </lineage>
</organism>
<keyword evidence="7 10" id="KW-0067">ATP-binding</keyword>
<evidence type="ECO:0000256" key="11">
    <source>
        <dbReference type="SAM" id="MobiDB-lite"/>
    </source>
</evidence>
<evidence type="ECO:0000259" key="12">
    <source>
        <dbReference type="PROSITE" id="PS50011"/>
    </source>
</evidence>
<keyword evidence="5 10" id="KW-0547">Nucleotide-binding</keyword>
<feature type="region of interest" description="Disordered" evidence="11">
    <location>
        <begin position="659"/>
        <end position="683"/>
    </location>
</feature>
<dbReference type="PROSITE" id="PS50011">
    <property type="entry name" value="PROTEIN_KINASE_DOM"/>
    <property type="match status" value="1"/>
</dbReference>
<dbReference type="EMBL" id="MU007010">
    <property type="protein sequence ID" value="KAF2436478.1"/>
    <property type="molecule type" value="Genomic_DNA"/>
</dbReference>
<feature type="compositionally biased region" description="Low complexity" evidence="11">
    <location>
        <begin position="663"/>
        <end position="677"/>
    </location>
</feature>
<dbReference type="SUPFAM" id="SSF56112">
    <property type="entry name" value="Protein kinase-like (PK-like)"/>
    <property type="match status" value="1"/>
</dbReference>
<evidence type="ECO:0000256" key="9">
    <source>
        <dbReference type="ARBA" id="ARBA00048679"/>
    </source>
</evidence>
<keyword evidence="6 13" id="KW-0418">Kinase</keyword>
<proteinExistence type="inferred from homology"/>
<keyword evidence="14" id="KW-1185">Reference proteome</keyword>
<feature type="compositionally biased region" description="Polar residues" evidence="11">
    <location>
        <begin position="699"/>
        <end position="710"/>
    </location>
</feature>
<evidence type="ECO:0000256" key="7">
    <source>
        <dbReference type="ARBA" id="ARBA00022840"/>
    </source>
</evidence>
<name>A0A9P4U4W7_9PEZI</name>
<feature type="compositionally biased region" description="Basic and acidic residues" evidence="11">
    <location>
        <begin position="723"/>
        <end position="735"/>
    </location>
</feature>
<evidence type="ECO:0000256" key="10">
    <source>
        <dbReference type="PROSITE-ProRule" id="PRU10141"/>
    </source>
</evidence>
<dbReference type="GO" id="GO:0005737">
    <property type="term" value="C:cytoplasm"/>
    <property type="evidence" value="ECO:0007669"/>
    <property type="project" value="TreeGrafter"/>
</dbReference>
<evidence type="ECO:0000256" key="6">
    <source>
        <dbReference type="ARBA" id="ARBA00022777"/>
    </source>
</evidence>
<dbReference type="InterPro" id="IPR008271">
    <property type="entry name" value="Ser/Thr_kinase_AS"/>
</dbReference>
<accession>A0A9P4U4W7</accession>
<dbReference type="AlphaFoldDB" id="A0A9P4U4W7"/>
<feature type="compositionally biased region" description="Low complexity" evidence="11">
    <location>
        <begin position="784"/>
        <end position="793"/>
    </location>
</feature>
<dbReference type="PANTHER" id="PTHR48012">
    <property type="entry name" value="STERILE20-LIKE KINASE, ISOFORM B-RELATED"/>
    <property type="match status" value="1"/>
</dbReference>
<feature type="region of interest" description="Disordered" evidence="11">
    <location>
        <begin position="697"/>
        <end position="818"/>
    </location>
</feature>
<dbReference type="Proteomes" id="UP000800235">
    <property type="component" value="Unassembled WGS sequence"/>
</dbReference>
<comment type="similarity">
    <text evidence="1">Belongs to the protein kinase superfamily. STE Ser/Thr protein kinase family. STE20 subfamily.</text>
</comment>
<feature type="region of interest" description="Disordered" evidence="11">
    <location>
        <begin position="428"/>
        <end position="450"/>
    </location>
</feature>
<comment type="catalytic activity">
    <reaction evidence="9">
        <text>L-seryl-[protein] + ATP = O-phospho-L-seryl-[protein] + ADP + H(+)</text>
        <dbReference type="Rhea" id="RHEA:17989"/>
        <dbReference type="Rhea" id="RHEA-COMP:9863"/>
        <dbReference type="Rhea" id="RHEA-COMP:11604"/>
        <dbReference type="ChEBI" id="CHEBI:15378"/>
        <dbReference type="ChEBI" id="CHEBI:29999"/>
        <dbReference type="ChEBI" id="CHEBI:30616"/>
        <dbReference type="ChEBI" id="CHEBI:83421"/>
        <dbReference type="ChEBI" id="CHEBI:456216"/>
        <dbReference type="EC" id="2.7.11.1"/>
    </reaction>
</comment>
<comment type="catalytic activity">
    <reaction evidence="8">
        <text>L-threonyl-[protein] + ATP = O-phospho-L-threonyl-[protein] + ADP + H(+)</text>
        <dbReference type="Rhea" id="RHEA:46608"/>
        <dbReference type="Rhea" id="RHEA-COMP:11060"/>
        <dbReference type="Rhea" id="RHEA-COMP:11605"/>
        <dbReference type="ChEBI" id="CHEBI:15378"/>
        <dbReference type="ChEBI" id="CHEBI:30013"/>
        <dbReference type="ChEBI" id="CHEBI:30616"/>
        <dbReference type="ChEBI" id="CHEBI:61977"/>
        <dbReference type="ChEBI" id="CHEBI:456216"/>
        <dbReference type="EC" id="2.7.11.1"/>
    </reaction>
</comment>
<evidence type="ECO:0000256" key="8">
    <source>
        <dbReference type="ARBA" id="ARBA00047899"/>
    </source>
</evidence>
<evidence type="ECO:0000313" key="14">
    <source>
        <dbReference type="Proteomes" id="UP000800235"/>
    </source>
</evidence>
<dbReference type="GO" id="GO:0004674">
    <property type="term" value="F:protein serine/threonine kinase activity"/>
    <property type="evidence" value="ECO:0007669"/>
    <property type="project" value="UniProtKB-KW"/>
</dbReference>
<keyword evidence="4" id="KW-0808">Transferase</keyword>
<dbReference type="PROSITE" id="PS00108">
    <property type="entry name" value="PROTEIN_KINASE_ST"/>
    <property type="match status" value="1"/>
</dbReference>
<evidence type="ECO:0000256" key="5">
    <source>
        <dbReference type="ARBA" id="ARBA00022741"/>
    </source>
</evidence>
<dbReference type="Pfam" id="PF00069">
    <property type="entry name" value="Pkinase"/>
    <property type="match status" value="1"/>
</dbReference>
<dbReference type="InterPro" id="IPR017441">
    <property type="entry name" value="Protein_kinase_ATP_BS"/>
</dbReference>
<dbReference type="SMART" id="SM00220">
    <property type="entry name" value="S_TKc"/>
    <property type="match status" value="1"/>
</dbReference>
<dbReference type="PANTHER" id="PTHR48012:SF10">
    <property type="entry name" value="FI20177P1"/>
    <property type="match status" value="1"/>
</dbReference>
<evidence type="ECO:0000256" key="1">
    <source>
        <dbReference type="ARBA" id="ARBA00008874"/>
    </source>
</evidence>
<evidence type="ECO:0000256" key="3">
    <source>
        <dbReference type="ARBA" id="ARBA00022527"/>
    </source>
</evidence>
<dbReference type="EC" id="2.7.11.1" evidence="2"/>
<sequence length="947" mass="105925">MEKALLNPRLAGARARQIQDAKAMQQVVAERLSRKGLDVPPYEFQELIGKGSYGRVYKSKNRNNQQICAVKIIEVDEQDYNADITAKDDSLKEFIRETSILQALKDNNAQNVNIIFDAFSVDTQLWIVSEYCPGGSLTTLMKATPRPGLDEQFIIPIAREVAVALKYVHDAGIIHRDIKCANILVTEDGRIQLCDFGISGVMEHTTSKRSTIVGTPHWMAPELVSLLGIESSDVRYGTEIDCWAFGCAVYEMSTGHPPNARVRAENLGVTLHSHAPRLEDEKYSPDLQDFAAFCLETTPDKRPTSEQIMQHAYIANTTQQFPTESIRRLIENYAVWEQSGGVRQSLFNPMGPAGPEALSPSEEPDEEWNFSTTMEFDRRISMHLDSFPDLSEDPGKEIYGFEKIIEEARTKRGEKVLNRLFNQHDKPYSYGERGNRMSDLPLRSYSDSSGGDRTTMIDLDAAMPTFDSISSLELVDPPTLRARARRARDRDDDDDDLVDLDDAAFQTARPLTQDWNMNLNVDNDRDLNRRTQDWTFPKMVEEEKTPQGNQQTFRKVKDTNADDGAAFKDIANNRRTQDWKFPTAEEMKAAAATSSHTPSFTSPDIQLESPRPHLRHAATMPRDFGMAAKGGHVSSPDRESMIDLDSAMATDLMINIPELSRPSTSHSSHSATNSAATDMTSGDPFDLEEQIMLSRETSRSSLHMKSQSEPTAGFLDPNHSRTNSREYGSDLESVHNRSSSMNRSDRDRSTSRPPGTATRYRARRPTALQKHWLEKHQGQGSGGSTAAASRAGSFDSTMSGEPTGGYNMSWDPFGDTDEEALKDETRGWQERLRTRARRQKPSDGASTVSIKSDEYLASGTIRPMRPGGSFSRGQLPPPMRLPYEPNRAAILPGGDERLMAGEISRLIEDFMFQADTARQTIMYYGQVEQGELDERPASEHARTTSSG</sequence>
<feature type="binding site" evidence="10">
    <location>
        <position position="71"/>
    </location>
    <ligand>
        <name>ATP</name>
        <dbReference type="ChEBI" id="CHEBI:30616"/>
    </ligand>
</feature>
<feature type="region of interest" description="Disordered" evidence="11">
    <location>
        <begin position="859"/>
        <end position="879"/>
    </location>
</feature>
<evidence type="ECO:0000313" key="13">
    <source>
        <dbReference type="EMBL" id="KAF2436478.1"/>
    </source>
</evidence>
<dbReference type="Gene3D" id="1.10.510.10">
    <property type="entry name" value="Transferase(Phosphotransferase) domain 1"/>
    <property type="match status" value="1"/>
</dbReference>
<dbReference type="InterPro" id="IPR000719">
    <property type="entry name" value="Prot_kinase_dom"/>
</dbReference>
<evidence type="ECO:0000256" key="2">
    <source>
        <dbReference type="ARBA" id="ARBA00012513"/>
    </source>
</evidence>
<keyword evidence="3" id="KW-0723">Serine/threonine-protein kinase</keyword>
<comment type="caution">
    <text evidence="13">The sequence shown here is derived from an EMBL/GenBank/DDBJ whole genome shotgun (WGS) entry which is preliminary data.</text>
</comment>
<gene>
    <name evidence="13" type="ORF">EJ08DRAFT_148090</name>
</gene>
<dbReference type="FunFam" id="1.10.510.10:FF:000670">
    <property type="entry name" value="Serine/threonin protein kinase, putative"/>
    <property type="match status" value="1"/>
</dbReference>
<feature type="domain" description="Protein kinase" evidence="12">
    <location>
        <begin position="42"/>
        <end position="314"/>
    </location>
</feature>
<reference evidence="13" key="1">
    <citation type="journal article" date="2020" name="Stud. Mycol.">
        <title>101 Dothideomycetes genomes: a test case for predicting lifestyles and emergence of pathogens.</title>
        <authorList>
            <person name="Haridas S."/>
            <person name="Albert R."/>
            <person name="Binder M."/>
            <person name="Bloem J."/>
            <person name="Labutti K."/>
            <person name="Salamov A."/>
            <person name="Andreopoulos B."/>
            <person name="Baker S."/>
            <person name="Barry K."/>
            <person name="Bills G."/>
            <person name="Bluhm B."/>
            <person name="Cannon C."/>
            <person name="Castanera R."/>
            <person name="Culley D."/>
            <person name="Daum C."/>
            <person name="Ezra D."/>
            <person name="Gonzalez J."/>
            <person name="Henrissat B."/>
            <person name="Kuo A."/>
            <person name="Liang C."/>
            <person name="Lipzen A."/>
            <person name="Lutzoni F."/>
            <person name="Magnuson J."/>
            <person name="Mondo S."/>
            <person name="Nolan M."/>
            <person name="Ohm R."/>
            <person name="Pangilinan J."/>
            <person name="Park H.-J."/>
            <person name="Ramirez L."/>
            <person name="Alfaro M."/>
            <person name="Sun H."/>
            <person name="Tritt A."/>
            <person name="Yoshinaga Y."/>
            <person name="Zwiers L.-H."/>
            <person name="Turgeon B."/>
            <person name="Goodwin S."/>
            <person name="Spatafora J."/>
            <person name="Crous P."/>
            <person name="Grigoriev I."/>
        </authorList>
    </citation>
    <scope>NUCLEOTIDE SEQUENCE</scope>
    <source>
        <strain evidence="13">CBS 130266</strain>
    </source>
</reference>
<dbReference type="InterPro" id="IPR050629">
    <property type="entry name" value="STE20/SPS1-PAK"/>
</dbReference>
<dbReference type="PROSITE" id="PS00107">
    <property type="entry name" value="PROTEIN_KINASE_ATP"/>
    <property type="match status" value="1"/>
</dbReference>
<dbReference type="InterPro" id="IPR011009">
    <property type="entry name" value="Kinase-like_dom_sf"/>
</dbReference>
<evidence type="ECO:0000256" key="4">
    <source>
        <dbReference type="ARBA" id="ARBA00022679"/>
    </source>
</evidence>
<protein>
    <recommendedName>
        <fullName evidence="2">non-specific serine/threonine protein kinase</fullName>
        <ecNumber evidence="2">2.7.11.1</ecNumber>
    </recommendedName>
</protein>